<protein>
    <submittedName>
        <fullName evidence="1">Uncharacterized protein</fullName>
    </submittedName>
</protein>
<reference evidence="1 2" key="1">
    <citation type="submission" date="2015-09" db="EMBL/GenBank/DDBJ databases">
        <title>Draft genome sequence of Kouleothrix aurantiaca JCM 19913.</title>
        <authorList>
            <person name="Hemp J."/>
        </authorList>
    </citation>
    <scope>NUCLEOTIDE SEQUENCE [LARGE SCALE GENOMIC DNA]</scope>
    <source>
        <strain evidence="1 2">COM-B</strain>
    </source>
</reference>
<proteinExistence type="predicted"/>
<sequence length="128" mass="13242">MGAAAQGVAIGKQITQNIGAASNPADDRRAIEARVQDCEQALGGAELPDAVAPVAAFQMRLLAGELSKVGAQGTPSASTISQVGGWLLDNVPELHAPLAALFNAPETRRVLSRADTPLDAWLKERFGG</sequence>
<accession>A0A0P9CU76</accession>
<name>A0A0P9CU76_9CHLR</name>
<evidence type="ECO:0000313" key="2">
    <source>
        <dbReference type="Proteomes" id="UP000050509"/>
    </source>
</evidence>
<evidence type="ECO:0000313" key="1">
    <source>
        <dbReference type="EMBL" id="KPV49204.1"/>
    </source>
</evidence>
<dbReference type="AlphaFoldDB" id="A0A0P9CU76"/>
<dbReference type="Proteomes" id="UP000050509">
    <property type="component" value="Unassembled WGS sequence"/>
</dbReference>
<dbReference type="EMBL" id="LJCR01002124">
    <property type="protein sequence ID" value="KPV49204.1"/>
    <property type="molecule type" value="Genomic_DNA"/>
</dbReference>
<gene>
    <name evidence="1" type="ORF">SE17_33940</name>
</gene>
<comment type="caution">
    <text evidence="1">The sequence shown here is derived from an EMBL/GenBank/DDBJ whole genome shotgun (WGS) entry which is preliminary data.</text>
</comment>
<organism evidence="1 2">
    <name type="scientific">Kouleothrix aurantiaca</name>
    <dbReference type="NCBI Taxonomy" id="186479"/>
    <lineage>
        <taxon>Bacteria</taxon>
        <taxon>Bacillati</taxon>
        <taxon>Chloroflexota</taxon>
        <taxon>Chloroflexia</taxon>
        <taxon>Chloroflexales</taxon>
        <taxon>Roseiflexineae</taxon>
        <taxon>Roseiflexaceae</taxon>
        <taxon>Kouleothrix</taxon>
    </lineage>
</organism>
<keyword evidence="2" id="KW-1185">Reference proteome</keyword>